<proteinExistence type="predicted"/>
<keyword evidence="2" id="KW-1185">Reference proteome</keyword>
<name>A0ABY3CRN1_9CORY</name>
<dbReference type="SUPFAM" id="SSF160631">
    <property type="entry name" value="SMI1/KNR4-like"/>
    <property type="match status" value="1"/>
</dbReference>
<dbReference type="Proteomes" id="UP000316859">
    <property type="component" value="Unassembled WGS sequence"/>
</dbReference>
<evidence type="ECO:0008006" key="3">
    <source>
        <dbReference type="Google" id="ProtNLM"/>
    </source>
</evidence>
<evidence type="ECO:0000313" key="1">
    <source>
        <dbReference type="EMBL" id="TRX47038.1"/>
    </source>
</evidence>
<protein>
    <recommendedName>
        <fullName evidence="3">Knr4/Smi1-like domain-containing protein</fullName>
    </recommendedName>
</protein>
<organism evidence="1 2">
    <name type="scientific">Corynebacterium guaraldiae</name>
    <dbReference type="NCBI Taxonomy" id="3051103"/>
    <lineage>
        <taxon>Bacteria</taxon>
        <taxon>Bacillati</taxon>
        <taxon>Actinomycetota</taxon>
        <taxon>Actinomycetes</taxon>
        <taxon>Mycobacteriales</taxon>
        <taxon>Corynebacteriaceae</taxon>
        <taxon>Corynebacterium</taxon>
    </lineage>
</organism>
<accession>A0ABY3CRN1</accession>
<evidence type="ECO:0000313" key="2">
    <source>
        <dbReference type="Proteomes" id="UP000316859"/>
    </source>
</evidence>
<comment type="caution">
    <text evidence="1">The sequence shown here is derived from an EMBL/GenBank/DDBJ whole genome shotgun (WGS) entry which is preliminary data.</text>
</comment>
<reference evidence="1 2" key="1">
    <citation type="submission" date="2019-07" db="EMBL/GenBank/DDBJ databases">
        <title>Draft genome of C. aurimucosum strain 2299.</title>
        <authorList>
            <person name="Pacheco L.G.C."/>
            <person name="Aguiar E.R.G.R."/>
            <person name="Santos C.S."/>
            <person name="Rocha D.J.P.G."/>
            <person name="Sant'Anna L.O."/>
            <person name="Mattos-Guaraldi A.L."/>
            <person name="Santos L.S."/>
        </authorList>
    </citation>
    <scope>NUCLEOTIDE SEQUENCE [LARGE SCALE GENOMIC DNA]</scope>
    <source>
        <strain evidence="1 2">2299</strain>
    </source>
</reference>
<dbReference type="EMBL" id="VKDI01000029">
    <property type="protein sequence ID" value="TRX47038.1"/>
    <property type="molecule type" value="Genomic_DNA"/>
</dbReference>
<dbReference type="RefSeq" id="WP_070532568.1">
    <property type="nucleotide sequence ID" value="NZ_VKDI01000029.1"/>
</dbReference>
<sequence>MTGQKKLSDKLLSYVYGHGLSKSELSQLKSVAPSWIPEQYFQFWKHYTAFSPPSLVFFTPAPYGVYENAFEGFLEDFRSVDLVDSKRFFPVAYDDGFVWGVFEQKPNGSVICGMYDFQEKDYVEGPFKTFEEWVYSYG</sequence>
<dbReference type="InterPro" id="IPR037883">
    <property type="entry name" value="Knr4/Smi1-like_sf"/>
</dbReference>
<gene>
    <name evidence="1" type="ORF">FNY88_11090</name>
</gene>